<sequence>MSRKAPKQRLDHLLIQLGLANSPAQALGLIMTGQVLVEDRPMFKPGEAVPESAAIRLKNSTKSRQWASRGGDKLVAGLDLFQIDPQGMVGLDIGASTGGFTDLLLQRGAAKIYAVDVGHGQLAWRLVQDARVINLERTNARELSPQLIPEPIDILVSDVSFISLSKALPAPLSLLKPGGLGVVLVKPQFEAPRAAVATGGVVLDLAVQQQCVARIAHWLTAQGCRVVGHTPSPIKGPKGNQEYLLHFSKPA</sequence>
<dbReference type="OrthoDB" id="9784736at2"/>
<feature type="domain" description="Ribosomal RNA methyltransferase FtsJ" evidence="4">
    <location>
        <begin position="66"/>
        <end position="248"/>
    </location>
</feature>
<reference evidence="5 6" key="2">
    <citation type="journal article" date="2012" name="Int. J. Syst. Evol. Microbiol.">
        <title>Magnetococcus marinus gen. nov., sp. nov., a marine, magnetotactic bacterium that represents a novel lineage (Magnetococcaceae fam. nov.; Magnetococcales ord. nov.) at the base of the Alphaproteobacteria.</title>
        <authorList>
            <person name="Bazylinski D.A."/>
            <person name="Williams T.J."/>
            <person name="Lefevre C.T."/>
            <person name="Berg R.J."/>
            <person name="Zhang C.L."/>
            <person name="Bowser S.S."/>
            <person name="Dean A.J."/>
            <person name="Beveridge T.J."/>
        </authorList>
    </citation>
    <scope>NUCLEOTIDE SEQUENCE [LARGE SCALE GENOMIC DNA]</scope>
    <source>
        <strain evidence="6">ATCC BAA-1437 / JCM 17883 / MC-1</strain>
    </source>
</reference>
<dbReference type="PROSITE" id="PS50889">
    <property type="entry name" value="S4"/>
    <property type="match status" value="1"/>
</dbReference>
<dbReference type="Gene3D" id="3.40.50.150">
    <property type="entry name" value="Vaccinia Virus protein VP39"/>
    <property type="match status" value="1"/>
</dbReference>
<gene>
    <name evidence="5" type="ordered locus">Mmc1_1047</name>
</gene>
<dbReference type="Proteomes" id="UP000002586">
    <property type="component" value="Chromosome"/>
</dbReference>
<name>A0L6H2_MAGMM</name>
<protein>
    <submittedName>
        <fullName evidence="5">Hemolysin A</fullName>
    </submittedName>
</protein>
<dbReference type="InterPro" id="IPR002877">
    <property type="entry name" value="RNA_MeTrfase_FtsJ_dom"/>
</dbReference>
<dbReference type="CDD" id="cd02440">
    <property type="entry name" value="AdoMet_MTases"/>
    <property type="match status" value="1"/>
</dbReference>
<evidence type="ECO:0000256" key="1">
    <source>
        <dbReference type="ARBA" id="ARBA00022884"/>
    </source>
</evidence>
<dbReference type="GO" id="GO:0032259">
    <property type="term" value="P:methylation"/>
    <property type="evidence" value="ECO:0007669"/>
    <property type="project" value="InterPro"/>
</dbReference>
<evidence type="ECO:0000313" key="6">
    <source>
        <dbReference type="Proteomes" id="UP000002586"/>
    </source>
</evidence>
<dbReference type="eggNOG" id="COG1189">
    <property type="taxonomic scope" value="Bacteria"/>
</dbReference>
<dbReference type="EMBL" id="CP000471">
    <property type="protein sequence ID" value="ABK43565.1"/>
    <property type="molecule type" value="Genomic_DNA"/>
</dbReference>
<organism evidence="5 6">
    <name type="scientific">Magnetococcus marinus (strain ATCC BAA-1437 / JCM 17883 / MC-1)</name>
    <dbReference type="NCBI Taxonomy" id="156889"/>
    <lineage>
        <taxon>Bacteria</taxon>
        <taxon>Pseudomonadati</taxon>
        <taxon>Pseudomonadota</taxon>
        <taxon>Magnetococcia</taxon>
        <taxon>Magnetococcales</taxon>
        <taxon>Magnetococcaceae</taxon>
        <taxon>Magnetococcus</taxon>
    </lineage>
</organism>
<keyword evidence="6" id="KW-1185">Reference proteome</keyword>
<dbReference type="PIRSF" id="PIRSF005578">
    <property type="entry name" value="TlyA"/>
    <property type="match status" value="1"/>
</dbReference>
<dbReference type="RefSeq" id="WP_011712722.1">
    <property type="nucleotide sequence ID" value="NC_008576.1"/>
</dbReference>
<comment type="similarity">
    <text evidence="2">Belongs to the TlyA family.</text>
</comment>
<dbReference type="Gene3D" id="3.10.290.10">
    <property type="entry name" value="RNA-binding S4 domain"/>
    <property type="match status" value="1"/>
</dbReference>
<dbReference type="InterPro" id="IPR036986">
    <property type="entry name" value="S4_RNA-bd_sf"/>
</dbReference>
<evidence type="ECO:0000259" key="4">
    <source>
        <dbReference type="Pfam" id="PF01728"/>
    </source>
</evidence>
<dbReference type="InterPro" id="IPR004538">
    <property type="entry name" value="Hemolysin_A/TlyA"/>
</dbReference>
<dbReference type="STRING" id="156889.Mmc1_1047"/>
<dbReference type="Pfam" id="PF01728">
    <property type="entry name" value="FtsJ"/>
    <property type="match status" value="1"/>
</dbReference>
<dbReference type="GO" id="GO:0003723">
    <property type="term" value="F:RNA binding"/>
    <property type="evidence" value="ECO:0007669"/>
    <property type="project" value="UniProtKB-KW"/>
</dbReference>
<dbReference type="PANTHER" id="PTHR32319">
    <property type="entry name" value="BACTERIAL HEMOLYSIN-LIKE PROTEIN"/>
    <property type="match status" value="1"/>
</dbReference>
<dbReference type="SUPFAM" id="SSF53335">
    <property type="entry name" value="S-adenosyl-L-methionine-dependent methyltransferases"/>
    <property type="match status" value="1"/>
</dbReference>
<evidence type="ECO:0000256" key="3">
    <source>
        <dbReference type="PROSITE-ProRule" id="PRU00182"/>
    </source>
</evidence>
<reference evidence="6" key="1">
    <citation type="journal article" date="2009" name="Appl. Environ. Microbiol.">
        <title>Complete genome sequence of the chemolithoautotrophic marine magnetotactic coccus strain MC-1.</title>
        <authorList>
            <person name="Schubbe S."/>
            <person name="Williams T.J."/>
            <person name="Xie G."/>
            <person name="Kiss H.E."/>
            <person name="Brettin T.S."/>
            <person name="Martinez D."/>
            <person name="Ross C.A."/>
            <person name="Schuler D."/>
            <person name="Cox B.L."/>
            <person name="Nealson K.H."/>
            <person name="Bazylinski D.A."/>
        </authorList>
    </citation>
    <scope>NUCLEOTIDE SEQUENCE [LARGE SCALE GENOMIC DNA]</scope>
    <source>
        <strain evidence="6">ATCC BAA-1437 / JCM 17883 / MC-1</strain>
    </source>
</reference>
<dbReference type="PANTHER" id="PTHR32319:SF0">
    <property type="entry name" value="BACTERIAL HEMOLYSIN-LIKE PROTEIN"/>
    <property type="match status" value="1"/>
</dbReference>
<dbReference type="CDD" id="cd00165">
    <property type="entry name" value="S4"/>
    <property type="match status" value="1"/>
</dbReference>
<accession>A0L6H2</accession>
<dbReference type="KEGG" id="mgm:Mmc1_1047"/>
<dbReference type="InterPro" id="IPR047048">
    <property type="entry name" value="TlyA"/>
</dbReference>
<evidence type="ECO:0000256" key="2">
    <source>
        <dbReference type="ARBA" id="ARBA00029460"/>
    </source>
</evidence>
<dbReference type="GO" id="GO:0008168">
    <property type="term" value="F:methyltransferase activity"/>
    <property type="evidence" value="ECO:0007669"/>
    <property type="project" value="InterPro"/>
</dbReference>
<dbReference type="SUPFAM" id="SSF55174">
    <property type="entry name" value="Alpha-L RNA-binding motif"/>
    <property type="match status" value="1"/>
</dbReference>
<evidence type="ECO:0000313" key="5">
    <source>
        <dbReference type="EMBL" id="ABK43565.1"/>
    </source>
</evidence>
<dbReference type="AlphaFoldDB" id="A0L6H2"/>
<dbReference type="InterPro" id="IPR029063">
    <property type="entry name" value="SAM-dependent_MTases_sf"/>
</dbReference>
<proteinExistence type="inferred from homology"/>
<dbReference type="HOGENOM" id="CLU_058015_3_0_5"/>
<keyword evidence="1 3" id="KW-0694">RNA-binding</keyword>